<dbReference type="CDD" id="cd14008">
    <property type="entry name" value="STKc_LKB1_CaMKK"/>
    <property type="match status" value="1"/>
</dbReference>
<sequence>MEPQRPHSPFRRPSQPFLHNILPPSNVTHRSANNTPVSSTGLFSPTLTRPPNRILLSSQPGPEAAAPGGSNMSYLHPLQLRDLQGNLHSLHGHKVRETHKANVEHDYATGRKHINNYEIIEEIGRGMHGKVKLARNVSNGEYVAIKIIPRFSKKRRLGKVMAMSTQDKSKKEIAILKKIRHPNVVALLEVIDDPELKKIYMVLEHVELGEVVWRKKGLPHICEYERRRVEREMHGAKPTPEEERFERLLLQRQAAKDAERAKLRAKAQRPSADYWSFEYGPLDDEELDAYVGSLGRDDAVLSTIRRTPSMASSLAGSRATSRAPSRTQSSKSLSRHLEVPRAESNVASVAQEREPEASGALPSKPDTSTALDGTMYGAYVEDTGSRARSPSMAESITSHISAFDFSKVHDPYVDDFSYVPCFTMEQAKNTFRDTVLGLEYLHYEGVVHRDIKPANLLWTRDQRAKIADFGVSYFGRPVRDGEPDDTISESEAKDFDNDLELAKTVGTPAFFAPELCATDLYDAPPGEQPKITEQIDVWSLGVTLYCLIFARLPFLAEDEWQMFRKIANEEVYIPSRRLRPVDPSTKPSEKSLYTRVNTPPYRDDDELAYEDIEPDLQDLLRKMLTKNPEKRIRLRDVKRHPWVIKDIDNRIAWLDDTDPSRTTSGQRIQVDEKDMARAVVPLNIFERARSVIRKTVGKVMHRGDRTESVSSRRRAASSAASSVGGDSPITGMSAPHLRETRRRSLRPDDYFSPPGQTSGHPLTHSVLASPEEGSPADTLASSPAAQSSNFSHALRKPLELLTALDDQWARQAATSPNKPGPRHGHARSITNAFLSLSPHHHTPAEAQTLPPTPLFDSPMDDPISALRKARDTKPKADELGRARSVDRGLFGSNDKRAEAMVSLSTAVAPGNVQFTPRPRHKPSIELIKGLERAASSMPPTPNPISESQSGPFKSEPNMHSRQRVLVDVEEEPATAHRVDASVDPGTPQRDRPKPSTPEPVDPGSTTCPPSPGDERSPPNETLPTGKSSSSTSMGALTTPLTTPSESASPICGLSSQMTKEVTDRMLAFQSDPSLPALLSSTSSVSADPEGDFLGNPGVVGRSSVIDTTDSLTPPALTKEPISGFPLEAQDMPEGAVRVKLDSAADLPPSRGKFGTWRASRSHRDDDCDDDDDSDSDEGLTMAMPRKRLPTPTEPDSGSLPRDAQAPQTHRVDRLIGNARRRDTNWSVGSTETAKKLVVDGE</sequence>
<evidence type="ECO:0000256" key="1">
    <source>
        <dbReference type="ARBA" id="ARBA00012513"/>
    </source>
</evidence>
<organism evidence="12 13">
    <name type="scientific">Chaetomium strumarium</name>
    <dbReference type="NCBI Taxonomy" id="1170767"/>
    <lineage>
        <taxon>Eukaryota</taxon>
        <taxon>Fungi</taxon>
        <taxon>Dikarya</taxon>
        <taxon>Ascomycota</taxon>
        <taxon>Pezizomycotina</taxon>
        <taxon>Sordariomycetes</taxon>
        <taxon>Sordariomycetidae</taxon>
        <taxon>Sordariales</taxon>
        <taxon>Chaetomiaceae</taxon>
        <taxon>Chaetomium</taxon>
    </lineage>
</organism>
<feature type="compositionally biased region" description="Polar residues" evidence="10">
    <location>
        <begin position="309"/>
        <end position="332"/>
    </location>
</feature>
<feature type="compositionally biased region" description="Acidic residues" evidence="10">
    <location>
        <begin position="1166"/>
        <end position="1177"/>
    </location>
</feature>
<feature type="compositionally biased region" description="Polar residues" evidence="10">
    <location>
        <begin position="779"/>
        <end position="788"/>
    </location>
</feature>
<dbReference type="FunFam" id="1.10.510.10:FF:000614">
    <property type="entry name" value="Serine/threonine protein kinase, putative"/>
    <property type="match status" value="1"/>
</dbReference>
<feature type="region of interest" description="Disordered" evidence="10">
    <location>
        <begin position="698"/>
        <end position="788"/>
    </location>
</feature>
<dbReference type="Gene3D" id="1.10.510.10">
    <property type="entry name" value="Transferase(Phosphotransferase) domain 1"/>
    <property type="match status" value="1"/>
</dbReference>
<dbReference type="Pfam" id="PF00069">
    <property type="entry name" value="Pkinase"/>
    <property type="match status" value="2"/>
</dbReference>
<evidence type="ECO:0000256" key="4">
    <source>
        <dbReference type="ARBA" id="ARBA00022741"/>
    </source>
</evidence>
<evidence type="ECO:0000256" key="3">
    <source>
        <dbReference type="ARBA" id="ARBA00022679"/>
    </source>
</evidence>
<dbReference type="AlphaFoldDB" id="A0AAJ0GQF1"/>
<keyword evidence="13" id="KW-1185">Reference proteome</keyword>
<dbReference type="Proteomes" id="UP001273166">
    <property type="component" value="Unassembled WGS sequence"/>
</dbReference>
<dbReference type="SUPFAM" id="SSF56112">
    <property type="entry name" value="Protein kinase-like (PK-like)"/>
    <property type="match status" value="1"/>
</dbReference>
<feature type="region of interest" description="Disordered" evidence="10">
    <location>
        <begin position="309"/>
        <end position="372"/>
    </location>
</feature>
<name>A0AAJ0GQF1_9PEZI</name>
<dbReference type="GO" id="GO:0042149">
    <property type="term" value="P:cellular response to glucose starvation"/>
    <property type="evidence" value="ECO:0007669"/>
    <property type="project" value="UniProtKB-ARBA"/>
</dbReference>
<evidence type="ECO:0000256" key="9">
    <source>
        <dbReference type="PROSITE-ProRule" id="PRU10141"/>
    </source>
</evidence>
<keyword evidence="4 9" id="KW-0547">Nucleotide-binding</keyword>
<dbReference type="FunFam" id="3.30.200.20:FF:000206">
    <property type="entry name" value="Serine/threonine-protein kinase Ssp1"/>
    <property type="match status" value="1"/>
</dbReference>
<comment type="caution">
    <text evidence="12">The sequence shown here is derived from an EMBL/GenBank/DDBJ whole genome shotgun (WGS) entry which is preliminary data.</text>
</comment>
<dbReference type="PROSITE" id="PS50011">
    <property type="entry name" value="PROTEIN_KINASE_DOM"/>
    <property type="match status" value="1"/>
</dbReference>
<evidence type="ECO:0000256" key="8">
    <source>
        <dbReference type="ARBA" id="ARBA00048679"/>
    </source>
</evidence>
<keyword evidence="3" id="KW-0808">Transferase</keyword>
<comment type="catalytic activity">
    <reaction evidence="7">
        <text>L-threonyl-[protein] + ATP = O-phospho-L-threonyl-[protein] + ADP + H(+)</text>
        <dbReference type="Rhea" id="RHEA:46608"/>
        <dbReference type="Rhea" id="RHEA-COMP:11060"/>
        <dbReference type="Rhea" id="RHEA-COMP:11605"/>
        <dbReference type="ChEBI" id="CHEBI:15378"/>
        <dbReference type="ChEBI" id="CHEBI:30013"/>
        <dbReference type="ChEBI" id="CHEBI:30616"/>
        <dbReference type="ChEBI" id="CHEBI:61977"/>
        <dbReference type="ChEBI" id="CHEBI:456216"/>
        <dbReference type="EC" id="2.7.11.1"/>
    </reaction>
</comment>
<feature type="region of interest" description="Disordered" evidence="10">
    <location>
        <begin position="934"/>
        <end position="1051"/>
    </location>
</feature>
<reference evidence="12" key="2">
    <citation type="submission" date="2023-06" db="EMBL/GenBank/DDBJ databases">
        <authorList>
            <consortium name="Lawrence Berkeley National Laboratory"/>
            <person name="Mondo S.J."/>
            <person name="Hensen N."/>
            <person name="Bonometti L."/>
            <person name="Westerberg I."/>
            <person name="Brannstrom I.O."/>
            <person name="Guillou S."/>
            <person name="Cros-Aarteil S."/>
            <person name="Calhoun S."/>
            <person name="Haridas S."/>
            <person name="Kuo A."/>
            <person name="Pangilinan J."/>
            <person name="Riley R."/>
            <person name="Labutti K."/>
            <person name="Andreopoulos B."/>
            <person name="Lipzen A."/>
            <person name="Chen C."/>
            <person name="Yanf M."/>
            <person name="Daum C."/>
            <person name="Ng V."/>
            <person name="Clum A."/>
            <person name="Steindorff A."/>
            <person name="Ohm R."/>
            <person name="Martin F."/>
            <person name="Silar P."/>
            <person name="Natvig D."/>
            <person name="Lalanne C."/>
            <person name="Gautier V."/>
            <person name="Ament-Velasquez S.L."/>
            <person name="Kruys A."/>
            <person name="Hutchinson M.I."/>
            <person name="Powell A.J."/>
            <person name="Barry K."/>
            <person name="Miller A.N."/>
            <person name="Grigoriev I.V."/>
            <person name="Debuchy R."/>
            <person name="Gladieux P."/>
            <person name="Thoren M.H."/>
            <person name="Johannesson H."/>
        </authorList>
    </citation>
    <scope>NUCLEOTIDE SEQUENCE</scope>
    <source>
        <strain evidence="12">CBS 333.67</strain>
    </source>
</reference>
<comment type="catalytic activity">
    <reaction evidence="8">
        <text>L-seryl-[protein] + ATP = O-phospho-L-seryl-[protein] + ADP + H(+)</text>
        <dbReference type="Rhea" id="RHEA:17989"/>
        <dbReference type="Rhea" id="RHEA-COMP:9863"/>
        <dbReference type="Rhea" id="RHEA-COMP:11604"/>
        <dbReference type="ChEBI" id="CHEBI:15378"/>
        <dbReference type="ChEBI" id="CHEBI:29999"/>
        <dbReference type="ChEBI" id="CHEBI:30616"/>
        <dbReference type="ChEBI" id="CHEBI:83421"/>
        <dbReference type="ChEBI" id="CHEBI:456216"/>
        <dbReference type="EC" id="2.7.11.1"/>
    </reaction>
</comment>
<evidence type="ECO:0000256" key="10">
    <source>
        <dbReference type="SAM" id="MobiDB-lite"/>
    </source>
</evidence>
<dbReference type="EC" id="2.7.11.1" evidence="1"/>
<protein>
    <recommendedName>
        <fullName evidence="1">non-specific serine/threonine protein kinase</fullName>
        <ecNumber evidence="1">2.7.11.1</ecNumber>
    </recommendedName>
</protein>
<dbReference type="InterPro" id="IPR011009">
    <property type="entry name" value="Kinase-like_dom_sf"/>
</dbReference>
<dbReference type="GO" id="GO:0005524">
    <property type="term" value="F:ATP binding"/>
    <property type="evidence" value="ECO:0007669"/>
    <property type="project" value="UniProtKB-UniRule"/>
</dbReference>
<feature type="binding site" evidence="9">
    <location>
        <position position="146"/>
    </location>
    <ligand>
        <name>ATP</name>
        <dbReference type="ChEBI" id="CHEBI:30616"/>
    </ligand>
</feature>
<dbReference type="Gene3D" id="3.30.200.20">
    <property type="entry name" value="Phosphorylase Kinase, domain 1"/>
    <property type="match status" value="1"/>
</dbReference>
<gene>
    <name evidence="12" type="ORF">B0T15DRAFT_226816</name>
</gene>
<dbReference type="SMART" id="SM00220">
    <property type="entry name" value="S_TKc"/>
    <property type="match status" value="1"/>
</dbReference>
<proteinExistence type="predicted"/>
<feature type="compositionally biased region" description="Basic and acidic residues" evidence="10">
    <location>
        <begin position="1209"/>
        <end position="1223"/>
    </location>
</feature>
<dbReference type="GeneID" id="87881719"/>
<evidence type="ECO:0000313" key="12">
    <source>
        <dbReference type="EMBL" id="KAK3304015.1"/>
    </source>
</evidence>
<feature type="compositionally biased region" description="Polar residues" evidence="10">
    <location>
        <begin position="1018"/>
        <end position="1051"/>
    </location>
</feature>
<dbReference type="InterPro" id="IPR017441">
    <property type="entry name" value="Protein_kinase_ATP_BS"/>
</dbReference>
<keyword evidence="5" id="KW-0418">Kinase</keyword>
<keyword evidence="6 9" id="KW-0067">ATP-binding</keyword>
<keyword evidence="2" id="KW-0723">Serine/threonine-protein kinase</keyword>
<evidence type="ECO:0000256" key="5">
    <source>
        <dbReference type="ARBA" id="ARBA00022777"/>
    </source>
</evidence>
<evidence type="ECO:0000256" key="6">
    <source>
        <dbReference type="ARBA" id="ARBA00022840"/>
    </source>
</evidence>
<evidence type="ECO:0000256" key="2">
    <source>
        <dbReference type="ARBA" id="ARBA00022527"/>
    </source>
</evidence>
<feature type="region of interest" description="Disordered" evidence="10">
    <location>
        <begin position="1"/>
        <end position="73"/>
    </location>
</feature>
<evidence type="ECO:0000259" key="11">
    <source>
        <dbReference type="PROSITE" id="PS50011"/>
    </source>
</evidence>
<accession>A0AAJ0GQF1</accession>
<dbReference type="GO" id="GO:0035556">
    <property type="term" value="P:intracellular signal transduction"/>
    <property type="evidence" value="ECO:0007669"/>
    <property type="project" value="TreeGrafter"/>
</dbReference>
<feature type="region of interest" description="Disordered" evidence="10">
    <location>
        <begin position="1079"/>
        <end position="1241"/>
    </location>
</feature>
<feature type="domain" description="Protein kinase" evidence="11">
    <location>
        <begin position="117"/>
        <end position="643"/>
    </location>
</feature>
<dbReference type="RefSeq" id="XP_062719795.1">
    <property type="nucleotide sequence ID" value="XM_062862890.1"/>
</dbReference>
<dbReference type="PROSITE" id="PS00107">
    <property type="entry name" value="PROTEIN_KINASE_ATP"/>
    <property type="match status" value="1"/>
</dbReference>
<dbReference type="PANTHER" id="PTHR24346:SF77">
    <property type="entry name" value="SERINE THREONINE PROTEIN KINASE"/>
    <property type="match status" value="1"/>
</dbReference>
<dbReference type="EMBL" id="JAUDZG010000005">
    <property type="protein sequence ID" value="KAK3304015.1"/>
    <property type="molecule type" value="Genomic_DNA"/>
</dbReference>
<evidence type="ECO:0000256" key="7">
    <source>
        <dbReference type="ARBA" id="ARBA00047899"/>
    </source>
</evidence>
<dbReference type="GO" id="GO:0004674">
    <property type="term" value="F:protein serine/threonine kinase activity"/>
    <property type="evidence" value="ECO:0007669"/>
    <property type="project" value="UniProtKB-KW"/>
</dbReference>
<feature type="compositionally biased region" description="Basic and acidic residues" evidence="10">
    <location>
        <begin position="1232"/>
        <end position="1241"/>
    </location>
</feature>
<reference evidence="12" key="1">
    <citation type="journal article" date="2023" name="Mol. Phylogenet. Evol.">
        <title>Genome-scale phylogeny and comparative genomics of the fungal order Sordariales.</title>
        <authorList>
            <person name="Hensen N."/>
            <person name="Bonometti L."/>
            <person name="Westerberg I."/>
            <person name="Brannstrom I.O."/>
            <person name="Guillou S."/>
            <person name="Cros-Aarteil S."/>
            <person name="Calhoun S."/>
            <person name="Haridas S."/>
            <person name="Kuo A."/>
            <person name="Mondo S."/>
            <person name="Pangilinan J."/>
            <person name="Riley R."/>
            <person name="LaButti K."/>
            <person name="Andreopoulos B."/>
            <person name="Lipzen A."/>
            <person name="Chen C."/>
            <person name="Yan M."/>
            <person name="Daum C."/>
            <person name="Ng V."/>
            <person name="Clum A."/>
            <person name="Steindorff A."/>
            <person name="Ohm R.A."/>
            <person name="Martin F."/>
            <person name="Silar P."/>
            <person name="Natvig D.O."/>
            <person name="Lalanne C."/>
            <person name="Gautier V."/>
            <person name="Ament-Velasquez S.L."/>
            <person name="Kruys A."/>
            <person name="Hutchinson M.I."/>
            <person name="Powell A.J."/>
            <person name="Barry K."/>
            <person name="Miller A.N."/>
            <person name="Grigoriev I.V."/>
            <person name="Debuchy R."/>
            <person name="Gladieux P."/>
            <person name="Hiltunen Thoren M."/>
            <person name="Johannesson H."/>
        </authorList>
    </citation>
    <scope>NUCLEOTIDE SEQUENCE</scope>
    <source>
        <strain evidence="12">CBS 333.67</strain>
    </source>
</reference>
<dbReference type="InterPro" id="IPR000719">
    <property type="entry name" value="Prot_kinase_dom"/>
</dbReference>
<dbReference type="GO" id="GO:0001558">
    <property type="term" value="P:regulation of cell growth"/>
    <property type="evidence" value="ECO:0007669"/>
    <property type="project" value="UniProtKB-ARBA"/>
</dbReference>
<dbReference type="GO" id="GO:0005737">
    <property type="term" value="C:cytoplasm"/>
    <property type="evidence" value="ECO:0007669"/>
    <property type="project" value="TreeGrafter"/>
</dbReference>
<feature type="compositionally biased region" description="Polar residues" evidence="10">
    <location>
        <begin position="23"/>
        <end position="60"/>
    </location>
</feature>
<dbReference type="PANTHER" id="PTHR24346">
    <property type="entry name" value="MAP/MICROTUBULE AFFINITY-REGULATING KINASE"/>
    <property type="match status" value="1"/>
</dbReference>
<evidence type="ECO:0000313" key="13">
    <source>
        <dbReference type="Proteomes" id="UP001273166"/>
    </source>
</evidence>